<feature type="region of interest" description="Disordered" evidence="1">
    <location>
        <begin position="316"/>
        <end position="405"/>
    </location>
</feature>
<accession>A0ABQ9YKR6</accession>
<feature type="compositionally biased region" description="Polar residues" evidence="1">
    <location>
        <begin position="661"/>
        <end position="671"/>
    </location>
</feature>
<keyword evidence="4" id="KW-1185">Reference proteome</keyword>
<feature type="compositionally biased region" description="Low complexity" evidence="1">
    <location>
        <begin position="687"/>
        <end position="710"/>
    </location>
</feature>
<dbReference type="SUPFAM" id="SSF47576">
    <property type="entry name" value="Calponin-homology domain, CH-domain"/>
    <property type="match status" value="1"/>
</dbReference>
<dbReference type="Gene3D" id="1.10.418.10">
    <property type="entry name" value="Calponin-like domain"/>
    <property type="match status" value="1"/>
</dbReference>
<protein>
    <recommendedName>
        <fullName evidence="2">Calponin-homology (CH) domain-containing protein</fullName>
    </recommendedName>
</protein>
<evidence type="ECO:0000313" key="3">
    <source>
        <dbReference type="EMBL" id="KAK2964345.1"/>
    </source>
</evidence>
<dbReference type="Proteomes" id="UP001281761">
    <property type="component" value="Unassembled WGS sequence"/>
</dbReference>
<reference evidence="3 4" key="1">
    <citation type="journal article" date="2022" name="bioRxiv">
        <title>Genomics of Preaxostyla Flagellates Illuminates Evolutionary Transitions and the Path Towards Mitochondrial Loss.</title>
        <authorList>
            <person name="Novak L.V.F."/>
            <person name="Treitli S.C."/>
            <person name="Pyrih J."/>
            <person name="Halakuc P."/>
            <person name="Pipaliya S.V."/>
            <person name="Vacek V."/>
            <person name="Brzon O."/>
            <person name="Soukal P."/>
            <person name="Eme L."/>
            <person name="Dacks J.B."/>
            <person name="Karnkowska A."/>
            <person name="Elias M."/>
            <person name="Hampl V."/>
        </authorList>
    </citation>
    <scope>NUCLEOTIDE SEQUENCE [LARGE SCALE GENOMIC DNA]</scope>
    <source>
        <strain evidence="3">NAU3</strain>
        <tissue evidence="3">Gut</tissue>
    </source>
</reference>
<feature type="domain" description="Calponin-homology (CH)" evidence="2">
    <location>
        <begin position="733"/>
        <end position="843"/>
    </location>
</feature>
<dbReference type="InterPro" id="IPR036872">
    <property type="entry name" value="CH_dom_sf"/>
</dbReference>
<evidence type="ECO:0000259" key="2">
    <source>
        <dbReference type="PROSITE" id="PS50021"/>
    </source>
</evidence>
<evidence type="ECO:0000313" key="4">
    <source>
        <dbReference type="Proteomes" id="UP001281761"/>
    </source>
</evidence>
<comment type="caution">
    <text evidence="3">The sequence shown here is derived from an EMBL/GenBank/DDBJ whole genome shotgun (WGS) entry which is preliminary data.</text>
</comment>
<feature type="region of interest" description="Disordered" evidence="1">
    <location>
        <begin position="158"/>
        <end position="178"/>
    </location>
</feature>
<feature type="compositionally biased region" description="Polar residues" evidence="1">
    <location>
        <begin position="873"/>
        <end position="887"/>
    </location>
</feature>
<feature type="region of interest" description="Disordered" evidence="1">
    <location>
        <begin position="660"/>
        <end position="715"/>
    </location>
</feature>
<gene>
    <name evidence="3" type="ORF">BLNAU_876</name>
</gene>
<feature type="region of interest" description="Disordered" evidence="1">
    <location>
        <begin position="195"/>
        <end position="255"/>
    </location>
</feature>
<dbReference type="Pfam" id="PF15007">
    <property type="entry name" value="CEP44"/>
    <property type="match status" value="1"/>
</dbReference>
<dbReference type="InterPro" id="IPR029157">
    <property type="entry name" value="CEP44_CC"/>
</dbReference>
<dbReference type="InterPro" id="IPR001715">
    <property type="entry name" value="CH_dom"/>
</dbReference>
<dbReference type="PROSITE" id="PS50021">
    <property type="entry name" value="CH"/>
    <property type="match status" value="1"/>
</dbReference>
<feature type="compositionally biased region" description="Basic residues" evidence="1">
    <location>
        <begin position="357"/>
        <end position="368"/>
    </location>
</feature>
<organism evidence="3 4">
    <name type="scientific">Blattamonas nauphoetae</name>
    <dbReference type="NCBI Taxonomy" id="2049346"/>
    <lineage>
        <taxon>Eukaryota</taxon>
        <taxon>Metamonada</taxon>
        <taxon>Preaxostyla</taxon>
        <taxon>Oxymonadida</taxon>
        <taxon>Blattamonas</taxon>
    </lineage>
</organism>
<name>A0ABQ9YKR6_9EUKA</name>
<sequence length="919" mass="105313">MDYPRLFQIRNLESLNQNVLFELCQFALHYTSALESHFIGQGHDLNSETPLDLIHLTFRILRKEFGYIPMISAYIFYSSTNYIEKKVDILLELLHCCHDLSHSLRTARSERSPQIRRIAFSAEQSPNIMDRKEDESHIDTPNSQQEMAILSILTPPLPESVADQPNAKDPGTILPDDISQQLDHDFQDRLQKLHNQKHKPKGPSVIDRLYQPPPPRQTHPAVPPLRLEDPQSKQRLSVVPKSTTSLIHDPSNEKRVEWRKETPESLAAVETVKNAVHQESTILEEEEQKIVTRKKSRESFDRRMMLGLDAKAMRLMKSSPDTSPSDPSPPDTHPPDNQQMQPSQSHTEHSEEQPPKQLKRPATSKRRPVTPTKSIPKPISHLQPTITNKPSSPKPTPPSLFQQKRPPLHFAPRQRLIDPSSPLSSFFPHLQQSTPTHVVYRTIQQWFHNSLFTPQPKVRHTSPLTDPISNGTFLCRLVSLCVYAEERMIQRKLKEETKERLTVKREPPTQFFVSAHSFNVLAKTPTPGMVPLTLSNPDPIPSYPFPFFQNRFPLFEEPASLVECRRNFISPLEWLAQRRLIDESILECLTERIVSGKEDAFWELVRIVKQVFGDEMEDIARKNWGLPQKEPKEEKIKYDFNRVVKFDTTLKRISDEIPRSCLQTPTTNNKHPSIPQPTIPHVTQVKPLTTPSLRPRTPSTRPATPSTPSLVESPNNQDAISQTLISYSEADKHRLELSLLCWLSELDIISPKRIRSYAQFVVTFSSGVILCDLTAKILNVTINGVNRKPKTTQTKRLNVEKALQQFRRQDEMEPTFLGLGARIVEGNRDAVTSLLESIRRFHDTFINPNSHVQPVRPPLHLTLALDGEKENKNTSAPNQTIPSNPTDFSKPYLGRKFDEKKAEQMWMKEDKAAFSQTIR</sequence>
<dbReference type="EMBL" id="JARBJD010000003">
    <property type="protein sequence ID" value="KAK2964345.1"/>
    <property type="molecule type" value="Genomic_DNA"/>
</dbReference>
<feature type="compositionally biased region" description="Pro residues" evidence="1">
    <location>
        <begin position="211"/>
        <end position="223"/>
    </location>
</feature>
<proteinExistence type="predicted"/>
<feature type="region of interest" description="Disordered" evidence="1">
    <location>
        <begin position="870"/>
        <end position="892"/>
    </location>
</feature>
<evidence type="ECO:0000256" key="1">
    <source>
        <dbReference type="SAM" id="MobiDB-lite"/>
    </source>
</evidence>